<evidence type="ECO:0000259" key="2">
    <source>
        <dbReference type="PROSITE" id="PS50102"/>
    </source>
</evidence>
<dbReference type="AlphaFoldDB" id="A0A0X8JI11"/>
<name>A0A0X8JI11_9BACT</name>
<dbReference type="KEGG" id="dfi:AXF13_03115"/>
<dbReference type="STRING" id="44742.AXF13_03115"/>
<dbReference type="InterPro" id="IPR012677">
    <property type="entry name" value="Nucleotide-bd_a/b_plait_sf"/>
</dbReference>
<dbReference type="RefSeq" id="WP_062251606.1">
    <property type="nucleotide sequence ID" value="NZ_CP014229.1"/>
</dbReference>
<organism evidence="3 4">
    <name type="scientific">Desulfovibrio fairfieldensis</name>
    <dbReference type="NCBI Taxonomy" id="44742"/>
    <lineage>
        <taxon>Bacteria</taxon>
        <taxon>Pseudomonadati</taxon>
        <taxon>Thermodesulfobacteriota</taxon>
        <taxon>Desulfovibrionia</taxon>
        <taxon>Desulfovibrionales</taxon>
        <taxon>Desulfovibrionaceae</taxon>
        <taxon>Desulfovibrio</taxon>
    </lineage>
</organism>
<keyword evidence="1" id="KW-0694">RNA-binding</keyword>
<gene>
    <name evidence="3" type="ORF">AXF13_03115</name>
</gene>
<keyword evidence="4" id="KW-1185">Reference proteome</keyword>
<dbReference type="Gene3D" id="3.30.70.330">
    <property type="match status" value="1"/>
</dbReference>
<dbReference type="InterPro" id="IPR035979">
    <property type="entry name" value="RBD_domain_sf"/>
</dbReference>
<dbReference type="PROSITE" id="PS50102">
    <property type="entry name" value="RRM"/>
    <property type="match status" value="1"/>
</dbReference>
<feature type="domain" description="RRM" evidence="2">
    <location>
        <begin position="3"/>
        <end position="80"/>
    </location>
</feature>
<evidence type="ECO:0000256" key="1">
    <source>
        <dbReference type="ARBA" id="ARBA00022884"/>
    </source>
</evidence>
<dbReference type="SMART" id="SM00360">
    <property type="entry name" value="RRM"/>
    <property type="match status" value="1"/>
</dbReference>
<reference evidence="4" key="1">
    <citation type="submission" date="2016-02" db="EMBL/GenBank/DDBJ databases">
        <authorList>
            <person name="Holder M.E."/>
            <person name="Ajami N.J."/>
            <person name="Petrosino J.F."/>
        </authorList>
    </citation>
    <scope>NUCLEOTIDE SEQUENCE [LARGE SCALE GENOMIC DNA]</scope>
    <source>
        <strain evidence="4">CCUG 45958</strain>
    </source>
</reference>
<dbReference type="SUPFAM" id="SSF54928">
    <property type="entry name" value="RNA-binding domain, RBD"/>
    <property type="match status" value="1"/>
</dbReference>
<dbReference type="PANTHER" id="PTHR15241:SF304">
    <property type="entry name" value="RRM DOMAIN-CONTAINING PROTEIN"/>
    <property type="match status" value="1"/>
</dbReference>
<sequence>MATSIYVGNLSFSSTQAGLENLFSQYGTPLSVNLIMDRVTGRPRGFGFVEMEEGDARNAIAGLNGVEFEGRTLRVNEAEKRPAPRRW</sequence>
<dbReference type="InterPro" id="IPR000504">
    <property type="entry name" value="RRM_dom"/>
</dbReference>
<dbReference type="InterPro" id="IPR048289">
    <property type="entry name" value="RRM2_NsCP33-like"/>
</dbReference>
<proteinExistence type="predicted"/>
<protein>
    <submittedName>
        <fullName evidence="3">RNA-binding protein</fullName>
    </submittedName>
</protein>
<dbReference type="Pfam" id="PF00076">
    <property type="entry name" value="RRM_1"/>
    <property type="match status" value="1"/>
</dbReference>
<dbReference type="CDD" id="cd21608">
    <property type="entry name" value="RRM2_NsCP33_like"/>
    <property type="match status" value="1"/>
</dbReference>
<dbReference type="GO" id="GO:0003723">
    <property type="term" value="F:RNA binding"/>
    <property type="evidence" value="ECO:0007669"/>
    <property type="project" value="UniProtKB-KW"/>
</dbReference>
<dbReference type="PANTHER" id="PTHR15241">
    <property type="entry name" value="TRANSFORMER-2-RELATED"/>
    <property type="match status" value="1"/>
</dbReference>
<dbReference type="EMBL" id="CP014229">
    <property type="protein sequence ID" value="AMD89184.1"/>
    <property type="molecule type" value="Genomic_DNA"/>
</dbReference>
<evidence type="ECO:0000313" key="3">
    <source>
        <dbReference type="EMBL" id="AMD89184.1"/>
    </source>
</evidence>
<evidence type="ECO:0000313" key="4">
    <source>
        <dbReference type="Proteomes" id="UP000069241"/>
    </source>
</evidence>
<accession>A0A0X8JI11</accession>
<dbReference type="Proteomes" id="UP000069241">
    <property type="component" value="Chromosome"/>
</dbReference>